<evidence type="ECO:0000256" key="8">
    <source>
        <dbReference type="SAM" id="Phobius"/>
    </source>
</evidence>
<name>A0A0C2X6G5_AMAMK</name>
<evidence type="ECO:0000256" key="2">
    <source>
        <dbReference type="ARBA" id="ARBA00022448"/>
    </source>
</evidence>
<dbReference type="Pfam" id="PF20398">
    <property type="entry name" value="DUF6691"/>
    <property type="match status" value="1"/>
</dbReference>
<evidence type="ECO:0000313" key="10">
    <source>
        <dbReference type="Proteomes" id="UP000054549"/>
    </source>
</evidence>
<evidence type="ECO:0000256" key="6">
    <source>
        <dbReference type="ARBA" id="ARBA00022989"/>
    </source>
</evidence>
<feature type="transmembrane region" description="Helical" evidence="8">
    <location>
        <begin position="199"/>
        <end position="217"/>
    </location>
</feature>
<proteinExistence type="predicted"/>
<feature type="transmembrane region" description="Helical" evidence="8">
    <location>
        <begin position="277"/>
        <end position="297"/>
    </location>
</feature>
<keyword evidence="7 8" id="KW-0472">Membrane</keyword>
<feature type="transmembrane region" description="Helical" evidence="8">
    <location>
        <begin position="149"/>
        <end position="168"/>
    </location>
</feature>
<evidence type="ECO:0000256" key="7">
    <source>
        <dbReference type="ARBA" id="ARBA00023136"/>
    </source>
</evidence>
<accession>A0A0C2X6G5</accession>
<dbReference type="EMBL" id="KN818225">
    <property type="protein sequence ID" value="KIL69912.1"/>
    <property type="molecule type" value="Genomic_DNA"/>
</dbReference>
<feature type="transmembrane region" description="Helical" evidence="8">
    <location>
        <begin position="107"/>
        <end position="129"/>
    </location>
</feature>
<dbReference type="InterPro" id="IPR046513">
    <property type="entry name" value="DUF6691"/>
</dbReference>
<evidence type="ECO:0000256" key="3">
    <source>
        <dbReference type="ARBA" id="ARBA00022475"/>
    </source>
</evidence>
<evidence type="ECO:0000256" key="1">
    <source>
        <dbReference type="ARBA" id="ARBA00004429"/>
    </source>
</evidence>
<keyword evidence="3" id="KW-1003">Cell membrane</keyword>
<keyword evidence="5 8" id="KW-0812">Transmembrane</keyword>
<evidence type="ECO:0000313" key="9">
    <source>
        <dbReference type="EMBL" id="KIL69912.1"/>
    </source>
</evidence>
<evidence type="ECO:0000256" key="4">
    <source>
        <dbReference type="ARBA" id="ARBA00022519"/>
    </source>
</evidence>
<sequence length="333" mass="34943">MSSPTPVQSLIAGLCLALPVHFLKVLNGNVFGISGFLHRAVRGSKEALVAVSGLVVGGVIVGLTERTGQRPIVDLRRTLVASLLVGFGTKLSNGCTSGHMVCGVSRLSLRSIVATGTFFITGVITAALVHNDLPASHSADWSLGPYGKTFLVLQTIPLAILLSLYYYASSDVDCKPEVQQSEETPLLQSASPQILFRRLTFLAASVEFALALRLSGLTDPVRVVSFLLLPFHRAFDVSLAFLALGVLPLSILLYKYTRGSEKPRLGGEWAIPKGGEIDANLLVGAAIFGVGWGLAGICPGPGLVNLGRALVTGTGLMHHLTWAAGVVIGGLLA</sequence>
<keyword evidence="6 8" id="KW-1133">Transmembrane helix</keyword>
<keyword evidence="4" id="KW-0997">Cell inner membrane</keyword>
<dbReference type="STRING" id="946122.A0A0C2X6G5"/>
<keyword evidence="10" id="KW-1185">Reference proteome</keyword>
<protein>
    <submittedName>
        <fullName evidence="9">Uncharacterized protein</fullName>
    </submittedName>
</protein>
<organism evidence="9 10">
    <name type="scientific">Amanita muscaria (strain Koide BX008)</name>
    <dbReference type="NCBI Taxonomy" id="946122"/>
    <lineage>
        <taxon>Eukaryota</taxon>
        <taxon>Fungi</taxon>
        <taxon>Dikarya</taxon>
        <taxon>Basidiomycota</taxon>
        <taxon>Agaricomycotina</taxon>
        <taxon>Agaricomycetes</taxon>
        <taxon>Agaricomycetidae</taxon>
        <taxon>Agaricales</taxon>
        <taxon>Pluteineae</taxon>
        <taxon>Amanitaceae</taxon>
        <taxon>Amanita</taxon>
    </lineage>
</organism>
<dbReference type="Pfam" id="PF04143">
    <property type="entry name" value="Sulf_transp"/>
    <property type="match status" value="1"/>
</dbReference>
<gene>
    <name evidence="9" type="ORF">M378DRAFT_68569</name>
</gene>
<comment type="subcellular location">
    <subcellularLocation>
        <location evidence="1">Cell inner membrane</location>
        <topology evidence="1">Multi-pass membrane protein</topology>
    </subcellularLocation>
</comment>
<dbReference type="InParanoid" id="A0A0C2X6G5"/>
<dbReference type="GO" id="GO:0005886">
    <property type="term" value="C:plasma membrane"/>
    <property type="evidence" value="ECO:0007669"/>
    <property type="project" value="UniProtKB-SubCell"/>
</dbReference>
<feature type="transmembrane region" description="Helical" evidence="8">
    <location>
        <begin position="309"/>
        <end position="332"/>
    </location>
</feature>
<evidence type="ECO:0000256" key="5">
    <source>
        <dbReference type="ARBA" id="ARBA00022692"/>
    </source>
</evidence>
<dbReference type="Proteomes" id="UP000054549">
    <property type="component" value="Unassembled WGS sequence"/>
</dbReference>
<dbReference type="PANTHER" id="PTHR30574:SF1">
    <property type="entry name" value="SULPHUR TRANSPORT DOMAIN-CONTAINING PROTEIN"/>
    <property type="match status" value="1"/>
</dbReference>
<dbReference type="OrthoDB" id="10254418at2759"/>
<dbReference type="InterPro" id="IPR007272">
    <property type="entry name" value="Sulf_transp_TsuA/YedE"/>
</dbReference>
<dbReference type="HOGENOM" id="CLU_037802_1_0_1"/>
<reference evidence="9 10" key="1">
    <citation type="submission" date="2014-04" db="EMBL/GenBank/DDBJ databases">
        <title>Evolutionary Origins and Diversification of the Mycorrhizal Mutualists.</title>
        <authorList>
            <consortium name="DOE Joint Genome Institute"/>
            <consortium name="Mycorrhizal Genomics Consortium"/>
            <person name="Kohler A."/>
            <person name="Kuo A."/>
            <person name="Nagy L.G."/>
            <person name="Floudas D."/>
            <person name="Copeland A."/>
            <person name="Barry K.W."/>
            <person name="Cichocki N."/>
            <person name="Veneault-Fourrey C."/>
            <person name="LaButti K."/>
            <person name="Lindquist E.A."/>
            <person name="Lipzen A."/>
            <person name="Lundell T."/>
            <person name="Morin E."/>
            <person name="Murat C."/>
            <person name="Riley R."/>
            <person name="Ohm R."/>
            <person name="Sun H."/>
            <person name="Tunlid A."/>
            <person name="Henrissat B."/>
            <person name="Grigoriev I.V."/>
            <person name="Hibbett D.S."/>
            <person name="Martin F."/>
        </authorList>
    </citation>
    <scope>NUCLEOTIDE SEQUENCE [LARGE SCALE GENOMIC DNA]</scope>
    <source>
        <strain evidence="9 10">Koide BX008</strain>
    </source>
</reference>
<keyword evidence="2" id="KW-0813">Transport</keyword>
<dbReference type="PANTHER" id="PTHR30574">
    <property type="entry name" value="INNER MEMBRANE PROTEIN YEDE"/>
    <property type="match status" value="1"/>
</dbReference>
<dbReference type="AlphaFoldDB" id="A0A0C2X6G5"/>
<feature type="transmembrane region" description="Helical" evidence="8">
    <location>
        <begin position="237"/>
        <end position="256"/>
    </location>
</feature>